<comment type="caution">
    <text evidence="5">The sequence shown here is derived from an EMBL/GenBank/DDBJ whole genome shotgun (WGS) entry which is preliminary data.</text>
</comment>
<evidence type="ECO:0000259" key="2">
    <source>
        <dbReference type="Pfam" id="PF07848"/>
    </source>
</evidence>
<evidence type="ECO:0000313" key="6">
    <source>
        <dbReference type="Proteomes" id="UP000638560"/>
    </source>
</evidence>
<dbReference type="InterPro" id="IPR036390">
    <property type="entry name" value="WH_DNA-bd_sf"/>
</dbReference>
<dbReference type="Pfam" id="PF07848">
    <property type="entry name" value="PaaX"/>
    <property type="match status" value="1"/>
</dbReference>
<dbReference type="InterPro" id="IPR012906">
    <property type="entry name" value="PaaX-like_N"/>
</dbReference>
<evidence type="ECO:0000259" key="4">
    <source>
        <dbReference type="Pfam" id="PF20803"/>
    </source>
</evidence>
<dbReference type="PIRSF" id="PIRSF020623">
    <property type="entry name" value="PaaX"/>
    <property type="match status" value="1"/>
</dbReference>
<dbReference type="InterPro" id="IPR048846">
    <property type="entry name" value="PaaX-like_central"/>
</dbReference>
<organism evidence="5 6">
    <name type="scientific">Plantactinospora alkalitolerans</name>
    <dbReference type="NCBI Taxonomy" id="2789879"/>
    <lineage>
        <taxon>Bacteria</taxon>
        <taxon>Bacillati</taxon>
        <taxon>Actinomycetota</taxon>
        <taxon>Actinomycetes</taxon>
        <taxon>Micromonosporales</taxon>
        <taxon>Micromonosporaceae</taxon>
        <taxon>Plantactinospora</taxon>
    </lineage>
</organism>
<accession>A0ABS0GWK9</accession>
<name>A0ABS0GWK9_9ACTN</name>
<feature type="region of interest" description="Disordered" evidence="1">
    <location>
        <begin position="298"/>
        <end position="325"/>
    </location>
</feature>
<feature type="domain" description="Transcriptional repressor PaaX-like N-terminal" evidence="2">
    <location>
        <begin position="39"/>
        <end position="105"/>
    </location>
</feature>
<dbReference type="PANTHER" id="PTHR30319:SF1">
    <property type="entry name" value="TRANSCRIPTIONAL REPRESSOR PAAX"/>
    <property type="match status" value="1"/>
</dbReference>
<dbReference type="Pfam" id="PF20803">
    <property type="entry name" value="PaaX_M"/>
    <property type="match status" value="1"/>
</dbReference>
<dbReference type="InterPro" id="IPR036388">
    <property type="entry name" value="WH-like_DNA-bd_sf"/>
</dbReference>
<reference evidence="5 6" key="1">
    <citation type="submission" date="2020-11" db="EMBL/GenBank/DDBJ databases">
        <title>A novel isolate from a Black sea contaminated sediment with potential to produce alkanes: Plantactinospora alkalitolerans sp. nov.</title>
        <authorList>
            <person name="Carro L."/>
            <person name="Veyisoglu A."/>
            <person name="Guven K."/>
            <person name="Schumann P."/>
            <person name="Klenk H.-P."/>
            <person name="Sahin N."/>
        </authorList>
    </citation>
    <scope>NUCLEOTIDE SEQUENCE [LARGE SCALE GENOMIC DNA]</scope>
    <source>
        <strain evidence="5 6">S1510</strain>
    </source>
</reference>
<gene>
    <name evidence="5" type="ORF">I0C86_16630</name>
</gene>
<keyword evidence="6" id="KW-1185">Reference proteome</keyword>
<dbReference type="Gene3D" id="3.30.70.2650">
    <property type="match status" value="1"/>
</dbReference>
<feature type="compositionally biased region" description="Polar residues" evidence="1">
    <location>
        <begin position="316"/>
        <end position="325"/>
    </location>
</feature>
<evidence type="ECO:0000256" key="1">
    <source>
        <dbReference type="SAM" id="MobiDB-lite"/>
    </source>
</evidence>
<dbReference type="InterPro" id="IPR013225">
    <property type="entry name" value="PaaX_C"/>
</dbReference>
<evidence type="ECO:0000259" key="3">
    <source>
        <dbReference type="Pfam" id="PF08223"/>
    </source>
</evidence>
<feature type="domain" description="Transcriptional repressor PaaX-like C-terminal" evidence="3">
    <location>
        <begin position="209"/>
        <end position="289"/>
    </location>
</feature>
<dbReference type="EMBL" id="JADPUN010000161">
    <property type="protein sequence ID" value="MBF9130575.1"/>
    <property type="molecule type" value="Genomic_DNA"/>
</dbReference>
<dbReference type="Proteomes" id="UP000638560">
    <property type="component" value="Unassembled WGS sequence"/>
</dbReference>
<feature type="region of interest" description="Disordered" evidence="1">
    <location>
        <begin position="1"/>
        <end position="33"/>
    </location>
</feature>
<dbReference type="Gene3D" id="1.20.58.1460">
    <property type="match status" value="1"/>
</dbReference>
<feature type="domain" description="Transcriptional repressor PaaX-like central Cas2-like" evidence="4">
    <location>
        <begin position="127"/>
        <end position="170"/>
    </location>
</feature>
<dbReference type="Pfam" id="PF08223">
    <property type="entry name" value="PaaX_C"/>
    <property type="match status" value="1"/>
</dbReference>
<protein>
    <submittedName>
        <fullName evidence="5">PadR family transcriptional regulator</fullName>
    </submittedName>
</protein>
<dbReference type="Gene3D" id="1.10.10.10">
    <property type="entry name" value="Winged helix-like DNA-binding domain superfamily/Winged helix DNA-binding domain"/>
    <property type="match status" value="1"/>
</dbReference>
<proteinExistence type="predicted"/>
<sequence length="325" mass="35601">MIKSNAPSSGRSPRSRRGDRTTTDSQRGRAVRSRQPKQLLLAFFGEHVVDDSPGPIRASVLIGVLEGAGVGAPATRATLDRLVHSGILARSRSGREILFSLTEHGVAVLREATYRVRGPRPFEPQGEGWTLVTFSIPEGQRTLRHRLRSSLTWEGFAPIRDGLWLAPGEVDLVGSLEPLQQDLPPNAVIAFHARELAGFPIGESVRAAWDIEVIRREHLAFIEMWSEPAAAELAPSALTVRTMLVADWLALLRADPRLPPEFMDAEWPAPRSAEVYRHMHEELADASAAEFAALVTARSAPKRQNGPAVPPFAASRTRSAATHPR</sequence>
<dbReference type="PANTHER" id="PTHR30319">
    <property type="entry name" value="PHENYLACETIC ACID REGULATOR-RELATED TRANSCRIPTIONAL REPRESSOR"/>
    <property type="match status" value="1"/>
</dbReference>
<dbReference type="InterPro" id="IPR011965">
    <property type="entry name" value="PaaX_trns_reg"/>
</dbReference>
<dbReference type="SUPFAM" id="SSF46785">
    <property type="entry name" value="Winged helix' DNA-binding domain"/>
    <property type="match status" value="1"/>
</dbReference>
<evidence type="ECO:0000313" key="5">
    <source>
        <dbReference type="EMBL" id="MBF9130575.1"/>
    </source>
</evidence>